<evidence type="ECO:0000256" key="1">
    <source>
        <dbReference type="ARBA" id="ARBA00009505"/>
    </source>
</evidence>
<evidence type="ECO:0000256" key="3">
    <source>
        <dbReference type="SAM" id="MobiDB-lite"/>
    </source>
</evidence>
<name>A0AAD6G0D5_9EURO</name>
<dbReference type="GO" id="GO:0005778">
    <property type="term" value="C:peroxisomal membrane"/>
    <property type="evidence" value="ECO:0007669"/>
    <property type="project" value="UniProtKB-SubCell"/>
</dbReference>
<reference evidence="4" key="2">
    <citation type="journal article" date="2023" name="IMA Fungus">
        <title>Comparative genomic study of the Penicillium genus elucidates a diverse pangenome and 15 lateral gene transfer events.</title>
        <authorList>
            <person name="Petersen C."/>
            <person name="Sorensen T."/>
            <person name="Nielsen M.R."/>
            <person name="Sondergaard T.E."/>
            <person name="Sorensen J.L."/>
            <person name="Fitzpatrick D.A."/>
            <person name="Frisvad J.C."/>
            <person name="Nielsen K.L."/>
        </authorList>
    </citation>
    <scope>NUCLEOTIDE SEQUENCE</scope>
    <source>
        <strain evidence="4">IBT 16125</strain>
    </source>
</reference>
<dbReference type="GO" id="GO:0007031">
    <property type="term" value="P:peroxisome organization"/>
    <property type="evidence" value="ECO:0007669"/>
    <property type="project" value="UniProtKB-KW"/>
</dbReference>
<comment type="subcellular location">
    <subcellularLocation>
        <location evidence="2">Peroxisome membrane</location>
    </subcellularLocation>
</comment>
<proteinExistence type="inferred from homology"/>
<feature type="region of interest" description="Disordered" evidence="3">
    <location>
        <begin position="158"/>
        <end position="193"/>
    </location>
</feature>
<dbReference type="AlphaFoldDB" id="A0AAD6G0D5"/>
<evidence type="ECO:0000313" key="5">
    <source>
        <dbReference type="Proteomes" id="UP001213681"/>
    </source>
</evidence>
<dbReference type="PANTHER" id="PTHR13299">
    <property type="entry name" value="PEROXISOMAL MEMBRANE PROTEIN PEX16"/>
    <property type="match status" value="1"/>
</dbReference>
<feature type="compositionally biased region" description="Polar residues" evidence="3">
    <location>
        <begin position="184"/>
        <end position="193"/>
    </location>
</feature>
<keyword evidence="5" id="KW-1185">Reference proteome</keyword>
<keyword evidence="2" id="KW-0962">Peroxisome biogenesis</keyword>
<dbReference type="Proteomes" id="UP001213681">
    <property type="component" value="Unassembled WGS sequence"/>
</dbReference>
<comment type="caution">
    <text evidence="4">The sequence shown here is derived from an EMBL/GenBank/DDBJ whole genome shotgun (WGS) entry which is preliminary data.</text>
</comment>
<protein>
    <recommendedName>
        <fullName evidence="2">Peroxisomal membrane protein PEX16</fullName>
    </recommendedName>
</protein>
<gene>
    <name evidence="4" type="ORF">N7458_007521</name>
</gene>
<evidence type="ECO:0000313" key="4">
    <source>
        <dbReference type="EMBL" id="KAJ5443649.1"/>
    </source>
</evidence>
<dbReference type="RefSeq" id="XP_056763729.1">
    <property type="nucleotide sequence ID" value="XM_056910903.1"/>
</dbReference>
<evidence type="ECO:0000256" key="2">
    <source>
        <dbReference type="RuleBase" id="RU365003"/>
    </source>
</evidence>
<reference evidence="4" key="1">
    <citation type="submission" date="2022-12" db="EMBL/GenBank/DDBJ databases">
        <authorList>
            <person name="Petersen C."/>
        </authorList>
    </citation>
    <scope>NUCLEOTIDE SEQUENCE</scope>
    <source>
        <strain evidence="4">IBT 16125</strain>
    </source>
</reference>
<dbReference type="PANTHER" id="PTHR13299:SF0">
    <property type="entry name" value="PEROXISOMAL MEMBRANE PROTEIN PEX16"/>
    <property type="match status" value="1"/>
</dbReference>
<dbReference type="GeneID" id="81601146"/>
<comment type="similarity">
    <text evidence="1 2">Belongs to the peroxin-16 family.</text>
</comment>
<sequence>METVRNIQNPIPPVVLQPSKWLSLYEDFVAKNSSSVGSVESALRSLTYIIPVHSGVQLLSLYHDSLVSRVISRLPPTVPRPPPTPHARYTKYWTSRSSLYHRVAAALQMLQYTELLWEMTARRRGQKTRWHVVVFLEFAKAICRLLLLRLTNSRPLVSPPLPEREVDPRSTQGEEDQSDWNGMETPTSERSTDISWTMPRTGLSLPSLPDVNDVSNYLISKVLTADDIKPPKTLLHRVTGQGQLAEVLYILRPVVYALAMQRWSGDRRSWRPWLIGFGMEYGCRQLAKRDFRERVAGGLRGLTGLEREELRKRGWSMGWWLLRGAFYENITKYVSQQQARPLLNLKLTRYRSWLQSVTGKMKGKPLLDLVGSVIEDYEYLWDNYYFSTATL</sequence>
<dbReference type="InterPro" id="IPR013919">
    <property type="entry name" value="Pex16"/>
</dbReference>
<organism evidence="4 5">
    <name type="scientific">Penicillium daleae</name>
    <dbReference type="NCBI Taxonomy" id="63821"/>
    <lineage>
        <taxon>Eukaryota</taxon>
        <taxon>Fungi</taxon>
        <taxon>Dikarya</taxon>
        <taxon>Ascomycota</taxon>
        <taxon>Pezizomycotina</taxon>
        <taxon>Eurotiomycetes</taxon>
        <taxon>Eurotiomycetidae</taxon>
        <taxon>Eurotiales</taxon>
        <taxon>Aspergillaceae</taxon>
        <taxon>Penicillium</taxon>
    </lineage>
</organism>
<dbReference type="EMBL" id="JAPVEA010000007">
    <property type="protein sequence ID" value="KAJ5443649.1"/>
    <property type="molecule type" value="Genomic_DNA"/>
</dbReference>
<dbReference type="Pfam" id="PF08610">
    <property type="entry name" value="Pex16"/>
    <property type="match status" value="1"/>
</dbReference>
<keyword evidence="2" id="KW-0576">Peroxisome</keyword>
<accession>A0AAD6G0D5</accession>